<sequence>MDAPSFRTLVNGTDNFSLRRAVERIRDGLFDPLGVQWLTSGKQKLDQVFDQGVARLETGQPCHVCICGAYGQGKSHSLAYLKQRALAENFVVSSINLDPRQTPFHDFKAVYRALMGAMTFPDGQNSVTDVWKKAADHWLNQPGNRDKTLEDLIPEDLPHRFRAILAAMASPNMDIPPAKRKLKKHGRFRPREFPWILKNALMGKEIPAHRLQAVFHYRQVPFYKDHSLVCNDPAQYLVAVKGLARLLKKMGYRGWMVLFDEGESIGQTRITSRSKSYELLHKFICPDTGSRGLFPVFAFTHDFFTLVAEEPYDRTRAPRGWKSSSAASGRENSPAAPEPVPCFARNYHRAWKQDLNIYLLQDLSARDWQDLIRRLVVLHGNAYAWEPDKETLKQEAARVLSRHGRAESRMKLRLLVNHLDLEQQKQPC</sequence>
<evidence type="ECO:0000313" key="3">
    <source>
        <dbReference type="Proteomes" id="UP000706172"/>
    </source>
</evidence>
<proteinExistence type="predicted"/>
<gene>
    <name evidence="2" type="ORF">H0S81_04160</name>
</gene>
<evidence type="ECO:0000313" key="2">
    <source>
        <dbReference type="EMBL" id="MBG0779100.1"/>
    </source>
</evidence>
<protein>
    <submittedName>
        <fullName evidence="2">DUF2791 family P-loop domain-containing protein</fullName>
    </submittedName>
</protein>
<evidence type="ECO:0000256" key="1">
    <source>
        <dbReference type="SAM" id="MobiDB-lite"/>
    </source>
</evidence>
<feature type="compositionally biased region" description="Polar residues" evidence="1">
    <location>
        <begin position="322"/>
        <end position="331"/>
    </location>
</feature>
<organism evidence="2 3">
    <name type="scientific">Desulfotignum balticum</name>
    <dbReference type="NCBI Taxonomy" id="115781"/>
    <lineage>
        <taxon>Bacteria</taxon>
        <taxon>Pseudomonadati</taxon>
        <taxon>Thermodesulfobacteriota</taxon>
        <taxon>Desulfobacteria</taxon>
        <taxon>Desulfobacterales</taxon>
        <taxon>Desulfobacteraceae</taxon>
        <taxon>Desulfotignum</taxon>
    </lineage>
</organism>
<dbReference type="EMBL" id="JACCQK010000204">
    <property type="protein sequence ID" value="MBG0779100.1"/>
    <property type="molecule type" value="Genomic_DNA"/>
</dbReference>
<dbReference type="Proteomes" id="UP000706172">
    <property type="component" value="Unassembled WGS sequence"/>
</dbReference>
<dbReference type="Pfam" id="PF10923">
    <property type="entry name" value="BrxC_BrxD"/>
    <property type="match status" value="2"/>
</dbReference>
<feature type="region of interest" description="Disordered" evidence="1">
    <location>
        <begin position="316"/>
        <end position="337"/>
    </location>
</feature>
<comment type="caution">
    <text evidence="2">The sequence shown here is derived from an EMBL/GenBank/DDBJ whole genome shotgun (WGS) entry which is preliminary data.</text>
</comment>
<name>A0A931G8A8_9BACT</name>
<reference evidence="2" key="1">
    <citation type="submission" date="2020-07" db="EMBL/GenBank/DDBJ databases">
        <title>Severe corrosion of carbon steel in oil field produced water can be linked to methanogenic archaea containing a special type of NiFe hydrogenase.</title>
        <authorList>
            <person name="Lahme S."/>
            <person name="Mand J."/>
            <person name="Longwell J."/>
            <person name="Smith R."/>
            <person name="Enning D."/>
        </authorList>
    </citation>
    <scope>NUCLEOTIDE SEQUENCE</scope>
    <source>
        <strain evidence="2">MIC098Bin6</strain>
    </source>
</reference>
<dbReference type="InterPro" id="IPR021228">
    <property type="entry name" value="BrxD"/>
</dbReference>
<dbReference type="AlphaFoldDB" id="A0A931G8A8"/>
<accession>A0A931G8A8</accession>